<evidence type="ECO:0000256" key="1">
    <source>
        <dbReference type="ARBA" id="ARBA00008520"/>
    </source>
</evidence>
<dbReference type="SUPFAM" id="SSF53850">
    <property type="entry name" value="Periplasmic binding protein-like II"/>
    <property type="match status" value="1"/>
</dbReference>
<evidence type="ECO:0000313" key="6">
    <source>
        <dbReference type="Proteomes" id="UP000712157"/>
    </source>
</evidence>
<dbReference type="EMBL" id="JAHQCW010000015">
    <property type="protein sequence ID" value="MBU9736955.1"/>
    <property type="molecule type" value="Genomic_DNA"/>
</dbReference>
<organism evidence="5 6">
    <name type="scientific">Diplocloster agilis</name>
    <dbReference type="NCBI Taxonomy" id="2850323"/>
    <lineage>
        <taxon>Bacteria</taxon>
        <taxon>Bacillati</taxon>
        <taxon>Bacillota</taxon>
        <taxon>Clostridia</taxon>
        <taxon>Lachnospirales</taxon>
        <taxon>Lachnospiraceae</taxon>
        <taxon>Diplocloster</taxon>
    </lineage>
</organism>
<keyword evidence="2" id="KW-0813">Transport</keyword>
<accession>A0A949JXE7</accession>
<evidence type="ECO:0000313" key="5">
    <source>
        <dbReference type="EMBL" id="MBU9736955.1"/>
    </source>
</evidence>
<evidence type="ECO:0000256" key="3">
    <source>
        <dbReference type="ARBA" id="ARBA00022729"/>
    </source>
</evidence>
<dbReference type="RefSeq" id="WP_238721576.1">
    <property type="nucleotide sequence ID" value="NZ_JAHQCW010000015.1"/>
</dbReference>
<reference evidence="5" key="1">
    <citation type="submission" date="2021-06" db="EMBL/GenBank/DDBJ databases">
        <title>Description of novel taxa of the family Lachnospiraceae.</title>
        <authorList>
            <person name="Chaplin A.V."/>
            <person name="Sokolova S.R."/>
            <person name="Pikina A.P."/>
            <person name="Korzhanova M."/>
            <person name="Belova V."/>
            <person name="Korostin D."/>
            <person name="Efimov B.A."/>
        </authorList>
    </citation>
    <scope>NUCLEOTIDE SEQUENCE</scope>
    <source>
        <strain evidence="5">ASD5720</strain>
    </source>
</reference>
<sequence length="442" mass="48658">MKRKIWTAILTGVLCLSMLAACGKQDSKEQSGKEVTESSSGDVTIRVMSCGAGTWDTAFPKMMEEYEKQNPGIHVEVEFYQQEQLFEAIEVVLGSKSDEFDIIMVDVPMVAGYANRGYLLPLDDYFTEDEKNEYVDSARNAGTWDGKFYAPAMNNSAQLLWYNTAYLKEAGFEIPSGRLDKRLSFEEVLDMAEKTQKVVDPDGTKGVAGFMLEQVSRAYQVLELPNSMGAPSIGEDGLNVEGVIDSAEWIQAMNVYRNLFETGVSTRGTTNDETGDNFLAGKIVFMIAGTWTDANAKEAGFSDYGYALCPYFEGHEDQVGTPTGSWHCGVSSYSSHPKEAADFIKYFTLGEGTSWVDEVGDVPATKAGVNKILTEGTDDVMKLAAYEAENTAVARPVTPAYTEYETAMNTMFEDIRNGAPVESSIQNTITQLNTAFAKYKEN</sequence>
<dbReference type="PROSITE" id="PS51257">
    <property type="entry name" value="PROKAR_LIPOPROTEIN"/>
    <property type="match status" value="1"/>
</dbReference>
<keyword evidence="6" id="KW-1185">Reference proteome</keyword>
<dbReference type="GO" id="GO:0055052">
    <property type="term" value="C:ATP-binding cassette (ABC) transporter complex, substrate-binding subunit-containing"/>
    <property type="evidence" value="ECO:0007669"/>
    <property type="project" value="TreeGrafter"/>
</dbReference>
<dbReference type="Proteomes" id="UP000712157">
    <property type="component" value="Unassembled WGS sequence"/>
</dbReference>
<evidence type="ECO:0000256" key="4">
    <source>
        <dbReference type="SAM" id="SignalP"/>
    </source>
</evidence>
<evidence type="ECO:0000256" key="2">
    <source>
        <dbReference type="ARBA" id="ARBA00022448"/>
    </source>
</evidence>
<dbReference type="GO" id="GO:1901982">
    <property type="term" value="F:maltose binding"/>
    <property type="evidence" value="ECO:0007669"/>
    <property type="project" value="TreeGrafter"/>
</dbReference>
<protein>
    <submittedName>
        <fullName evidence="5">Sugar ABC transporter substrate-binding protein</fullName>
    </submittedName>
</protein>
<name>A0A949JXE7_9FIRM</name>
<keyword evidence="3 4" id="KW-0732">Signal</keyword>
<dbReference type="AlphaFoldDB" id="A0A949JXE7"/>
<comment type="caution">
    <text evidence="5">The sequence shown here is derived from an EMBL/GenBank/DDBJ whole genome shotgun (WGS) entry which is preliminary data.</text>
</comment>
<feature type="chain" id="PRO_5039102913" evidence="4">
    <location>
        <begin position="21"/>
        <end position="442"/>
    </location>
</feature>
<feature type="signal peptide" evidence="4">
    <location>
        <begin position="1"/>
        <end position="20"/>
    </location>
</feature>
<dbReference type="CDD" id="cd13585">
    <property type="entry name" value="PBP2_TMBP_like"/>
    <property type="match status" value="1"/>
</dbReference>
<gene>
    <name evidence="5" type="ORF">KTH89_10425</name>
</gene>
<dbReference type="GO" id="GO:0042956">
    <property type="term" value="P:maltodextrin transmembrane transport"/>
    <property type="evidence" value="ECO:0007669"/>
    <property type="project" value="TreeGrafter"/>
</dbReference>
<comment type="similarity">
    <text evidence="1">Belongs to the bacterial solute-binding protein 1 family.</text>
</comment>
<dbReference type="InterPro" id="IPR006059">
    <property type="entry name" value="SBP"/>
</dbReference>
<dbReference type="PANTHER" id="PTHR30061">
    <property type="entry name" value="MALTOSE-BINDING PERIPLASMIC PROTEIN"/>
    <property type="match status" value="1"/>
</dbReference>
<dbReference type="GO" id="GO:0015768">
    <property type="term" value="P:maltose transport"/>
    <property type="evidence" value="ECO:0007669"/>
    <property type="project" value="TreeGrafter"/>
</dbReference>
<dbReference type="Gene3D" id="3.40.190.10">
    <property type="entry name" value="Periplasmic binding protein-like II"/>
    <property type="match status" value="1"/>
</dbReference>
<dbReference type="PANTHER" id="PTHR30061:SF50">
    <property type="entry name" value="MALTOSE_MALTODEXTRIN-BINDING PERIPLASMIC PROTEIN"/>
    <property type="match status" value="1"/>
</dbReference>
<dbReference type="Pfam" id="PF01547">
    <property type="entry name" value="SBP_bac_1"/>
    <property type="match status" value="1"/>
</dbReference>
<proteinExistence type="inferred from homology"/>